<dbReference type="HAMAP" id="MF_00651">
    <property type="entry name" value="Nuclease_YqgF"/>
    <property type="match status" value="1"/>
</dbReference>
<comment type="subcellular location">
    <subcellularLocation>
        <location evidence="5">Cytoplasm</location>
    </subcellularLocation>
</comment>
<dbReference type="Proteomes" id="UP000032740">
    <property type="component" value="Chromosome"/>
</dbReference>
<evidence type="ECO:0000259" key="6">
    <source>
        <dbReference type="SMART" id="SM00732"/>
    </source>
</evidence>
<dbReference type="GO" id="GO:0004518">
    <property type="term" value="F:nuclease activity"/>
    <property type="evidence" value="ECO:0007669"/>
    <property type="project" value="UniProtKB-KW"/>
</dbReference>
<keyword evidence="4 5" id="KW-0378">Hydrolase</keyword>
<evidence type="ECO:0000256" key="3">
    <source>
        <dbReference type="ARBA" id="ARBA00022722"/>
    </source>
</evidence>
<dbReference type="InterPro" id="IPR037027">
    <property type="entry name" value="YqgF/RNaseH-like_dom_sf"/>
</dbReference>
<dbReference type="STRING" id="1318466.BN85406920"/>
<reference evidence="7 8" key="1">
    <citation type="journal article" date="2013" name="J. Mol. Microbiol. Biotechnol.">
        <title>Analysis of the Complete Genomes of Acholeplasma brassicae , A. palmae and A. laidlawii and Their Comparison to the Obligate Parasites from ' Candidatus Phytoplasma'.</title>
        <authorList>
            <person name="Kube M."/>
            <person name="Siewert C."/>
            <person name="Migdoll A.M."/>
            <person name="Duduk B."/>
            <person name="Holz S."/>
            <person name="Rabus R."/>
            <person name="Seemuller E."/>
            <person name="Mitrovic J."/>
            <person name="Muller I."/>
            <person name="Buttner C."/>
            <person name="Reinhardt R."/>
        </authorList>
    </citation>
    <scope>NUCLEOTIDE SEQUENCE [LARGE SCALE GENOMIC DNA]</scope>
    <source>
        <strain evidence="7 8">J233</strain>
    </source>
</reference>
<dbReference type="SUPFAM" id="SSF53098">
    <property type="entry name" value="Ribonuclease H-like"/>
    <property type="match status" value="1"/>
</dbReference>
<feature type="domain" description="YqgF/RNase H-like" evidence="6">
    <location>
        <begin position="2"/>
        <end position="103"/>
    </location>
</feature>
<sequence length="139" mass="15707">MKKYLGLDLGTKTLGVAISETGIIASNLTTLRFLEDDYDDAITQLISLINERKIDVIVLGYPKHMNNDIGVRGKISEEFKEKLVSRHPIEVVLWDERLSTKTALRMLSDNKKKKEKQRALKDEMAAAVILQGYLDFKGA</sequence>
<accession>U4KKJ5</accession>
<name>U4KKJ5_ALTPJ</name>
<dbReference type="HOGENOM" id="CLU_098240_2_0_14"/>
<protein>
    <recommendedName>
        <fullName evidence="5">Putative pre-16S rRNA nuclease</fullName>
        <ecNumber evidence="5">3.1.-.-</ecNumber>
    </recommendedName>
</protein>
<dbReference type="InterPro" id="IPR012337">
    <property type="entry name" value="RNaseH-like_sf"/>
</dbReference>
<dbReference type="EMBL" id="FO681347">
    <property type="protein sequence ID" value="CCV64269.1"/>
    <property type="molecule type" value="Genomic_DNA"/>
</dbReference>
<dbReference type="SMART" id="SM00732">
    <property type="entry name" value="YqgFc"/>
    <property type="match status" value="1"/>
</dbReference>
<dbReference type="GO" id="GO:0016788">
    <property type="term" value="F:hydrolase activity, acting on ester bonds"/>
    <property type="evidence" value="ECO:0007669"/>
    <property type="project" value="UniProtKB-UniRule"/>
</dbReference>
<dbReference type="OrthoDB" id="9796140at2"/>
<dbReference type="Pfam" id="PF03652">
    <property type="entry name" value="RuvX"/>
    <property type="match status" value="1"/>
</dbReference>
<evidence type="ECO:0000256" key="2">
    <source>
        <dbReference type="ARBA" id="ARBA00022517"/>
    </source>
</evidence>
<dbReference type="GO" id="GO:0005829">
    <property type="term" value="C:cytosol"/>
    <property type="evidence" value="ECO:0007669"/>
    <property type="project" value="TreeGrafter"/>
</dbReference>
<comment type="function">
    <text evidence="5">Could be a nuclease involved in processing of the 5'-end of pre-16S rRNA.</text>
</comment>
<proteinExistence type="inferred from homology"/>
<gene>
    <name evidence="7" type="ORF">BN85406920</name>
</gene>
<dbReference type="KEGG" id="apal:BN85406920"/>
<dbReference type="PANTHER" id="PTHR33317">
    <property type="entry name" value="POLYNUCLEOTIDYL TRANSFERASE, RIBONUCLEASE H-LIKE SUPERFAMILY PROTEIN"/>
    <property type="match status" value="1"/>
</dbReference>
<evidence type="ECO:0000313" key="8">
    <source>
        <dbReference type="Proteomes" id="UP000032740"/>
    </source>
</evidence>
<evidence type="ECO:0000256" key="4">
    <source>
        <dbReference type="ARBA" id="ARBA00022801"/>
    </source>
</evidence>
<dbReference type="Gene3D" id="3.30.420.140">
    <property type="entry name" value="YqgF/RNase H-like domain"/>
    <property type="match status" value="1"/>
</dbReference>
<dbReference type="GO" id="GO:0000967">
    <property type="term" value="P:rRNA 5'-end processing"/>
    <property type="evidence" value="ECO:0007669"/>
    <property type="project" value="UniProtKB-UniRule"/>
</dbReference>
<evidence type="ECO:0000313" key="7">
    <source>
        <dbReference type="EMBL" id="CCV64269.1"/>
    </source>
</evidence>
<dbReference type="InterPro" id="IPR005227">
    <property type="entry name" value="YqgF"/>
</dbReference>
<organism evidence="7 8">
    <name type="scientific">Alteracholeplasma palmae (strain ATCC 49389 / J233)</name>
    <name type="common">Acholeplasma palmae</name>
    <dbReference type="NCBI Taxonomy" id="1318466"/>
    <lineage>
        <taxon>Bacteria</taxon>
        <taxon>Bacillati</taxon>
        <taxon>Mycoplasmatota</taxon>
        <taxon>Mollicutes</taxon>
        <taxon>Acholeplasmatales</taxon>
        <taxon>Acholeplasmataceae</taxon>
        <taxon>Acholeplasma</taxon>
    </lineage>
</organism>
<dbReference type="PANTHER" id="PTHR33317:SF4">
    <property type="entry name" value="POLYNUCLEOTIDYL TRANSFERASE, RIBONUCLEASE H-LIKE SUPERFAMILY PROTEIN"/>
    <property type="match status" value="1"/>
</dbReference>
<evidence type="ECO:0000256" key="5">
    <source>
        <dbReference type="HAMAP-Rule" id="MF_00651"/>
    </source>
</evidence>
<dbReference type="AlphaFoldDB" id="U4KKJ5"/>
<keyword evidence="8" id="KW-1185">Reference proteome</keyword>
<evidence type="ECO:0000256" key="1">
    <source>
        <dbReference type="ARBA" id="ARBA00022490"/>
    </source>
</evidence>
<keyword evidence="1 5" id="KW-0963">Cytoplasm</keyword>
<comment type="similarity">
    <text evidence="5">Belongs to the YqgF HJR family.</text>
</comment>
<dbReference type="RefSeq" id="WP_026658584.1">
    <property type="nucleotide sequence ID" value="NC_022538.1"/>
</dbReference>
<keyword evidence="3 5" id="KW-0540">Nuclease</keyword>
<dbReference type="EC" id="3.1.-.-" evidence="5"/>
<dbReference type="CDD" id="cd16964">
    <property type="entry name" value="YqgF"/>
    <property type="match status" value="1"/>
</dbReference>
<dbReference type="InterPro" id="IPR006641">
    <property type="entry name" value="YqgF/RNaseH-like_dom"/>
</dbReference>
<keyword evidence="2 5" id="KW-0690">Ribosome biogenesis</keyword>
<dbReference type="NCBIfam" id="TIGR00250">
    <property type="entry name" value="RNAse_H_YqgF"/>
    <property type="match status" value="1"/>
</dbReference>